<name>A0ACB8EUF3_9SAUR</name>
<protein>
    <submittedName>
        <fullName evidence="1">Uncharacterized protein</fullName>
    </submittedName>
</protein>
<keyword evidence="2" id="KW-1185">Reference proteome</keyword>
<comment type="caution">
    <text evidence="1">The sequence shown here is derived from an EMBL/GenBank/DDBJ whole genome shotgun (WGS) entry which is preliminary data.</text>
</comment>
<gene>
    <name evidence="1" type="ORF">K3G42_005749</name>
</gene>
<sequence>MLRRTETEISVRVMDTMRKQEDPLQRQRSLVEEERLRYLNEEELITQQLKKLGVELLKSERIDSYNLVTKYILLENQNKGESRVGFSDMPLPPSPGSRHSLSPFHWLFAWLSDLEKAVEKIQKDHSHNHRLISPQELEEKSLVLKQLGDTLTELKGE</sequence>
<reference evidence="1" key="1">
    <citation type="submission" date="2021-08" db="EMBL/GenBank/DDBJ databases">
        <title>The first chromosome-level gecko genome reveals the dynamic sex chromosomes of Neotropical dwarf geckos (Sphaerodactylidae: Sphaerodactylus).</title>
        <authorList>
            <person name="Pinto B.J."/>
            <person name="Keating S.E."/>
            <person name="Gamble T."/>
        </authorList>
    </citation>
    <scope>NUCLEOTIDE SEQUENCE</scope>
    <source>
        <strain evidence="1">TG3544</strain>
    </source>
</reference>
<organism evidence="1 2">
    <name type="scientific">Sphaerodactylus townsendi</name>
    <dbReference type="NCBI Taxonomy" id="933632"/>
    <lineage>
        <taxon>Eukaryota</taxon>
        <taxon>Metazoa</taxon>
        <taxon>Chordata</taxon>
        <taxon>Craniata</taxon>
        <taxon>Vertebrata</taxon>
        <taxon>Euteleostomi</taxon>
        <taxon>Lepidosauria</taxon>
        <taxon>Squamata</taxon>
        <taxon>Bifurcata</taxon>
        <taxon>Gekkota</taxon>
        <taxon>Sphaerodactylidae</taxon>
        <taxon>Sphaerodactylus</taxon>
    </lineage>
</organism>
<dbReference type="EMBL" id="CM037628">
    <property type="protein sequence ID" value="KAH7996405.1"/>
    <property type="molecule type" value="Genomic_DNA"/>
</dbReference>
<accession>A0ACB8EUF3</accession>
<proteinExistence type="predicted"/>
<dbReference type="Proteomes" id="UP000827872">
    <property type="component" value="Linkage Group LG15"/>
</dbReference>
<evidence type="ECO:0000313" key="1">
    <source>
        <dbReference type="EMBL" id="KAH7996405.1"/>
    </source>
</evidence>
<evidence type="ECO:0000313" key="2">
    <source>
        <dbReference type="Proteomes" id="UP000827872"/>
    </source>
</evidence>